<protein>
    <submittedName>
        <fullName evidence="2">Os11g0609580 protein</fullName>
    </submittedName>
</protein>
<dbReference type="EMBL" id="AP008217">
    <property type="protein sequence ID" value="BAH95375.1"/>
    <property type="molecule type" value="Genomic_DNA"/>
</dbReference>
<dbReference type="Proteomes" id="UP000000763">
    <property type="component" value="Chromosome 11"/>
</dbReference>
<dbReference type="SUPFAM" id="SSF56112">
    <property type="entry name" value="Protein kinase-like (PK-like)"/>
    <property type="match status" value="1"/>
</dbReference>
<dbReference type="InterPro" id="IPR001245">
    <property type="entry name" value="Ser-Thr/Tyr_kinase_cat_dom"/>
</dbReference>
<dbReference type="Gene3D" id="3.30.200.20">
    <property type="entry name" value="Phosphorylase Kinase, domain 1"/>
    <property type="match status" value="1"/>
</dbReference>
<proteinExistence type="predicted"/>
<dbReference type="HOGENOM" id="CLU_156184_0_0_1"/>
<sequence length="107" mass="12546">MIFLRRIKLAMGVLENGKEIAVKKLHDIESLDDEKFMNEFVNLMSAQHKNIVQLVGYCYDTRRKVVLHNGKYVVVHVEERALCFEYLQRGSLDKYLSGMIVFGWTYT</sequence>
<dbReference type="PANTHER" id="PTHR45707:SF56">
    <property type="entry name" value="OS11G0608700 PROTEIN"/>
    <property type="match status" value="1"/>
</dbReference>
<dbReference type="Pfam" id="PF07714">
    <property type="entry name" value="PK_Tyr_Ser-Thr"/>
    <property type="match status" value="1"/>
</dbReference>
<dbReference type="PROSITE" id="PS50011">
    <property type="entry name" value="PROTEIN_KINASE_DOM"/>
    <property type="match status" value="1"/>
</dbReference>
<dbReference type="InterPro" id="IPR000719">
    <property type="entry name" value="Prot_kinase_dom"/>
</dbReference>
<dbReference type="KEGG" id="dosa:Os11g0609580"/>
<evidence type="ECO:0000313" key="3">
    <source>
        <dbReference type="Proteomes" id="UP000000763"/>
    </source>
</evidence>
<accession>C7J869</accession>
<reference evidence="2 3" key="1">
    <citation type="journal article" date="2005" name="Nature">
        <title>The map-based sequence of the rice genome.</title>
        <authorList>
            <consortium name="International rice genome sequencing project (IRGSP)"/>
            <person name="Matsumoto T."/>
            <person name="Wu J."/>
            <person name="Kanamori H."/>
            <person name="Katayose Y."/>
            <person name="Fujisawa M."/>
            <person name="Namiki N."/>
            <person name="Mizuno H."/>
            <person name="Yamamoto K."/>
            <person name="Antonio B.A."/>
            <person name="Baba T."/>
            <person name="Sakata K."/>
            <person name="Nagamura Y."/>
            <person name="Aoki H."/>
            <person name="Arikawa K."/>
            <person name="Arita K."/>
            <person name="Bito T."/>
            <person name="Chiden Y."/>
            <person name="Fujitsuka N."/>
            <person name="Fukunaka R."/>
            <person name="Hamada M."/>
            <person name="Harada C."/>
            <person name="Hayashi A."/>
            <person name="Hijishita S."/>
            <person name="Honda M."/>
            <person name="Hosokawa S."/>
            <person name="Ichikawa Y."/>
            <person name="Idonuma A."/>
            <person name="Iijima M."/>
            <person name="Ikeda M."/>
            <person name="Ikeno M."/>
            <person name="Ito K."/>
            <person name="Ito S."/>
            <person name="Ito T."/>
            <person name="Ito Y."/>
            <person name="Ito Y."/>
            <person name="Iwabuchi A."/>
            <person name="Kamiya K."/>
            <person name="Karasawa W."/>
            <person name="Kurita K."/>
            <person name="Katagiri S."/>
            <person name="Kikuta A."/>
            <person name="Kobayashi H."/>
            <person name="Kobayashi N."/>
            <person name="Machita K."/>
            <person name="Maehara T."/>
            <person name="Masukawa M."/>
            <person name="Mizubayashi T."/>
            <person name="Mukai Y."/>
            <person name="Nagasaki H."/>
            <person name="Nagata Y."/>
            <person name="Naito S."/>
            <person name="Nakashima M."/>
            <person name="Nakama Y."/>
            <person name="Nakamichi Y."/>
            <person name="Nakamura M."/>
            <person name="Meguro A."/>
            <person name="Negishi M."/>
            <person name="Ohta I."/>
            <person name="Ohta T."/>
            <person name="Okamoto M."/>
            <person name="Ono N."/>
            <person name="Saji S."/>
            <person name="Sakaguchi M."/>
            <person name="Sakai K."/>
            <person name="Shibata M."/>
            <person name="Shimokawa T."/>
            <person name="Song J."/>
            <person name="Takazaki Y."/>
            <person name="Terasawa K."/>
            <person name="Tsugane M."/>
            <person name="Tsuji K."/>
            <person name="Ueda S."/>
            <person name="Waki K."/>
            <person name="Yamagata H."/>
            <person name="Yamamoto M."/>
            <person name="Yamamoto S."/>
            <person name="Yamane H."/>
            <person name="Yoshiki S."/>
            <person name="Yoshihara R."/>
            <person name="Yukawa K."/>
            <person name="Zhong H."/>
            <person name="Yano M."/>
            <person name="Yuan Q."/>
            <person name="Ouyang S."/>
            <person name="Liu J."/>
            <person name="Jones K.M."/>
            <person name="Gansberger K."/>
            <person name="Moffat K."/>
            <person name="Hill J."/>
            <person name="Bera J."/>
            <person name="Fadrosh D."/>
            <person name="Jin S."/>
            <person name="Johri S."/>
            <person name="Kim M."/>
            <person name="Overton L."/>
            <person name="Reardon M."/>
            <person name="Tsitrin T."/>
            <person name="Vuong H."/>
            <person name="Weaver B."/>
            <person name="Ciecko A."/>
            <person name="Tallon L."/>
            <person name="Jackson J."/>
            <person name="Pai G."/>
            <person name="Aken S.V."/>
            <person name="Utterback T."/>
            <person name="Reidmuller S."/>
            <person name="Feldblyum T."/>
            <person name="Hsiao J."/>
            <person name="Zismann V."/>
            <person name="Iobst S."/>
            <person name="de Vazeille A.R."/>
            <person name="Buell C.R."/>
            <person name="Ying K."/>
            <person name="Li Y."/>
            <person name="Lu T."/>
            <person name="Huang Y."/>
            <person name="Zhao Q."/>
            <person name="Feng Q."/>
            <person name="Zhang L."/>
            <person name="Zhu J."/>
            <person name="Weng Q."/>
            <person name="Mu J."/>
            <person name="Lu Y."/>
            <person name="Fan D."/>
            <person name="Liu Y."/>
            <person name="Guan J."/>
            <person name="Zhang Y."/>
            <person name="Yu S."/>
            <person name="Liu X."/>
            <person name="Zhang Y."/>
            <person name="Hong G."/>
            <person name="Han B."/>
            <person name="Choisne N."/>
            <person name="Demange N."/>
            <person name="Orjeda G."/>
            <person name="Samain S."/>
            <person name="Cattolico L."/>
            <person name="Pelletier E."/>
            <person name="Couloux A."/>
            <person name="Segurens B."/>
            <person name="Wincker P."/>
            <person name="D'Hont A."/>
            <person name="Scarpelli C."/>
            <person name="Weissenbach J."/>
            <person name="Salanoubat M."/>
            <person name="Quetier F."/>
            <person name="Yu Y."/>
            <person name="Kim H.R."/>
            <person name="Rambo T."/>
            <person name="Currie J."/>
            <person name="Collura K."/>
            <person name="Luo M."/>
            <person name="Yang T."/>
            <person name="Ammiraju J.S.S."/>
            <person name="Engler F."/>
            <person name="Soderlund C."/>
            <person name="Wing R.A."/>
            <person name="Palmer L.E."/>
            <person name="de la Bastide M."/>
            <person name="Spiegel L."/>
            <person name="Nascimento L."/>
            <person name="Zutavern T."/>
            <person name="O'Shaughnessy A."/>
            <person name="Dike S."/>
            <person name="Dedhia N."/>
            <person name="Preston R."/>
            <person name="Balija V."/>
            <person name="McCombie W.R."/>
            <person name="Chow T."/>
            <person name="Chen H."/>
            <person name="Chung M."/>
            <person name="Chen C."/>
            <person name="Shaw J."/>
            <person name="Wu H."/>
            <person name="Hsiao K."/>
            <person name="Chao Y."/>
            <person name="Chu M."/>
            <person name="Cheng C."/>
            <person name="Hour A."/>
            <person name="Lee P."/>
            <person name="Lin S."/>
            <person name="Lin Y."/>
            <person name="Liou J."/>
            <person name="Liu S."/>
            <person name="Hsing Y."/>
            <person name="Raghuvanshi S."/>
            <person name="Mohanty A."/>
            <person name="Bharti A.K."/>
            <person name="Gaur A."/>
            <person name="Gupta V."/>
            <person name="Kumar D."/>
            <person name="Ravi V."/>
            <person name="Vij S."/>
            <person name="Kapur A."/>
            <person name="Khurana P."/>
            <person name="Khurana P."/>
            <person name="Khurana J.P."/>
            <person name="Tyagi A.K."/>
            <person name="Gaikwad K."/>
            <person name="Singh A."/>
            <person name="Dalal V."/>
            <person name="Srivastava S."/>
            <person name="Dixit A."/>
            <person name="Pal A.K."/>
            <person name="Ghazi I.A."/>
            <person name="Yadav M."/>
            <person name="Pandit A."/>
            <person name="Bhargava A."/>
            <person name="Sureshbabu K."/>
            <person name="Batra K."/>
            <person name="Sharma T.R."/>
            <person name="Mohapatra T."/>
            <person name="Singh N.K."/>
            <person name="Messing J."/>
            <person name="Nelson A.B."/>
            <person name="Fuks G."/>
            <person name="Kavchok S."/>
            <person name="Keizer G."/>
            <person name="Linton E."/>
            <person name="Llaca V."/>
            <person name="Song R."/>
            <person name="Tanyolac B."/>
            <person name="Young S."/>
            <person name="Ho-Il K."/>
            <person name="Hahn J.H."/>
            <person name="Sangsakoo G."/>
            <person name="Vanavichit A."/>
            <person name="de Mattos Luiz.A.T."/>
            <person name="Zimmer P.D."/>
            <person name="Malone G."/>
            <person name="Dellagostin O."/>
            <person name="de Oliveira A.C."/>
            <person name="Bevan M."/>
            <person name="Bancroft I."/>
            <person name="Minx P."/>
            <person name="Cordum H."/>
            <person name="Wilson R."/>
            <person name="Cheng Z."/>
            <person name="Jin W."/>
            <person name="Jiang J."/>
            <person name="Leong S.A."/>
            <person name="Iwama H."/>
            <person name="Gojobori T."/>
            <person name="Itoh T."/>
            <person name="Niimura Y."/>
            <person name="Fujii Y."/>
            <person name="Habara T."/>
            <person name="Sakai H."/>
            <person name="Sato Y."/>
            <person name="Wilson G."/>
            <person name="Kumar K."/>
            <person name="McCouch S."/>
            <person name="Juretic N."/>
            <person name="Hoen D."/>
            <person name="Wright S."/>
            <person name="Bruskiewich R."/>
            <person name="Bureau T."/>
            <person name="Miyao A."/>
            <person name="Hirochika H."/>
            <person name="Nishikawa T."/>
            <person name="Kadowaki K."/>
            <person name="Sugiura M."/>
            <person name="Burr B."/>
            <person name="Sasaki T."/>
        </authorList>
    </citation>
    <scope>NUCLEOTIDE SEQUENCE [LARGE SCALE GENOMIC DNA]</scope>
    <source>
        <strain evidence="3">cv. Nipponbare</strain>
    </source>
</reference>
<reference evidence="3" key="2">
    <citation type="journal article" date="2008" name="Nucleic Acids Res.">
        <title>The rice annotation project database (RAP-DB): 2008 update.</title>
        <authorList>
            <consortium name="The rice annotation project (RAP)"/>
        </authorList>
    </citation>
    <scope>GENOME REANNOTATION</scope>
    <source>
        <strain evidence="3">cv. Nipponbare</strain>
    </source>
</reference>
<dbReference type="GO" id="GO:0005524">
    <property type="term" value="F:ATP binding"/>
    <property type="evidence" value="ECO:0007669"/>
    <property type="project" value="InterPro"/>
</dbReference>
<evidence type="ECO:0000259" key="1">
    <source>
        <dbReference type="PROSITE" id="PS50011"/>
    </source>
</evidence>
<dbReference type="AlphaFoldDB" id="C7J869"/>
<dbReference type="FunFam" id="3.30.200.20:FF:001337">
    <property type="entry name" value="Os11g0609500 protein"/>
    <property type="match status" value="1"/>
</dbReference>
<organism evidence="2 3">
    <name type="scientific">Oryza sativa subsp. japonica</name>
    <name type="common">Rice</name>
    <dbReference type="NCBI Taxonomy" id="39947"/>
    <lineage>
        <taxon>Eukaryota</taxon>
        <taxon>Viridiplantae</taxon>
        <taxon>Streptophyta</taxon>
        <taxon>Embryophyta</taxon>
        <taxon>Tracheophyta</taxon>
        <taxon>Spermatophyta</taxon>
        <taxon>Magnoliopsida</taxon>
        <taxon>Liliopsida</taxon>
        <taxon>Poales</taxon>
        <taxon>Poaceae</taxon>
        <taxon>BOP clade</taxon>
        <taxon>Oryzoideae</taxon>
        <taxon>Oryzeae</taxon>
        <taxon>Oryzinae</taxon>
        <taxon>Oryza</taxon>
        <taxon>Oryza sativa</taxon>
    </lineage>
</organism>
<name>C7J869_ORYSJ</name>
<dbReference type="PANTHER" id="PTHR45707">
    <property type="entry name" value="C2 CALCIUM/LIPID-BINDING PLANT PHOSPHORIBOSYLTRANSFERASE FAMILY PROTEIN"/>
    <property type="match status" value="1"/>
</dbReference>
<gene>
    <name evidence="2" type="ordered locus">Os11g0609580</name>
</gene>
<evidence type="ECO:0000313" key="2">
    <source>
        <dbReference type="EMBL" id="BAH95375.1"/>
    </source>
</evidence>
<feature type="domain" description="Protein kinase" evidence="1">
    <location>
        <begin position="1"/>
        <end position="107"/>
    </location>
</feature>
<dbReference type="InterPro" id="IPR011009">
    <property type="entry name" value="Kinase-like_dom_sf"/>
</dbReference>
<dbReference type="GO" id="GO:0004672">
    <property type="term" value="F:protein kinase activity"/>
    <property type="evidence" value="ECO:0007669"/>
    <property type="project" value="InterPro"/>
</dbReference>